<keyword evidence="3" id="KW-1185">Reference proteome</keyword>
<evidence type="ECO:0000313" key="3">
    <source>
        <dbReference type="Proteomes" id="UP000800093"/>
    </source>
</evidence>
<protein>
    <submittedName>
        <fullName evidence="2">Uncharacterized protein</fullName>
    </submittedName>
</protein>
<sequence>MHTQTSYRKWPHSPQQMPPHLSISFSLTPRSHKPTNTSRIVRPLHIEQKTRNHHVPYSCAQKRIITRIPRIRAGIPVQCSLSRSPNSHASVRFCRGEEKTRSLWQGHPCIHASMHPDAS</sequence>
<name>A0A9P4NBC8_9PLEO</name>
<reference evidence="3" key="1">
    <citation type="journal article" date="2020" name="Stud. Mycol.">
        <title>101 Dothideomycetes genomes: A test case for predicting lifestyles and emergence of pathogens.</title>
        <authorList>
            <person name="Haridas S."/>
            <person name="Albert R."/>
            <person name="Binder M."/>
            <person name="Bloem J."/>
            <person name="LaButti K."/>
            <person name="Salamov A."/>
            <person name="Andreopoulos B."/>
            <person name="Baker S."/>
            <person name="Barry K."/>
            <person name="Bills G."/>
            <person name="Bluhm B."/>
            <person name="Cannon C."/>
            <person name="Castanera R."/>
            <person name="Culley D."/>
            <person name="Daum C."/>
            <person name="Ezra D."/>
            <person name="Gonzalez J."/>
            <person name="Henrissat B."/>
            <person name="Kuo A."/>
            <person name="Liang C."/>
            <person name="Lipzen A."/>
            <person name="Lutzoni F."/>
            <person name="Magnuson J."/>
            <person name="Mondo S."/>
            <person name="Nolan M."/>
            <person name="Ohm R."/>
            <person name="Pangilinan J."/>
            <person name="Park H.-J."/>
            <person name="Ramirez L."/>
            <person name="Alfaro M."/>
            <person name="Sun H."/>
            <person name="Tritt A."/>
            <person name="Yoshinaga Y."/>
            <person name="Zwiers L.-H."/>
            <person name="Turgeon B."/>
            <person name="Goodwin S."/>
            <person name="Spatafora J."/>
            <person name="Crous P."/>
            <person name="Grigoriev I."/>
        </authorList>
    </citation>
    <scope>NUCLEOTIDE SEQUENCE [LARGE SCALE GENOMIC DNA]</scope>
    <source>
        <strain evidence="3">CBS 304.66</strain>
    </source>
</reference>
<evidence type="ECO:0000313" key="2">
    <source>
        <dbReference type="EMBL" id="KAF2270104.1"/>
    </source>
</evidence>
<evidence type="ECO:0000256" key="1">
    <source>
        <dbReference type="SAM" id="MobiDB-lite"/>
    </source>
</evidence>
<gene>
    <name evidence="2" type="ORF">CC78DRAFT_191448</name>
</gene>
<organism evidence="2 3">
    <name type="scientific">Lojkania enalia</name>
    <dbReference type="NCBI Taxonomy" id="147567"/>
    <lineage>
        <taxon>Eukaryota</taxon>
        <taxon>Fungi</taxon>
        <taxon>Dikarya</taxon>
        <taxon>Ascomycota</taxon>
        <taxon>Pezizomycotina</taxon>
        <taxon>Dothideomycetes</taxon>
        <taxon>Pleosporomycetidae</taxon>
        <taxon>Pleosporales</taxon>
        <taxon>Pleosporales incertae sedis</taxon>
        <taxon>Lojkania</taxon>
    </lineage>
</organism>
<dbReference type="Proteomes" id="UP000800093">
    <property type="component" value="Unassembled WGS sequence"/>
</dbReference>
<feature type="region of interest" description="Disordered" evidence="1">
    <location>
        <begin position="1"/>
        <end position="38"/>
    </location>
</feature>
<proteinExistence type="predicted"/>
<dbReference type="AlphaFoldDB" id="A0A9P4NBC8"/>
<feature type="compositionally biased region" description="Polar residues" evidence="1">
    <location>
        <begin position="23"/>
        <end position="38"/>
    </location>
</feature>
<comment type="caution">
    <text evidence="2">The sequence shown here is derived from an EMBL/GenBank/DDBJ whole genome shotgun (WGS) entry which is preliminary data.</text>
</comment>
<dbReference type="EMBL" id="ML986580">
    <property type="protein sequence ID" value="KAF2270104.1"/>
    <property type="molecule type" value="Genomic_DNA"/>
</dbReference>
<accession>A0A9P4NBC8</accession>